<dbReference type="RefSeq" id="WP_196293531.1">
    <property type="nucleotide sequence ID" value="NZ_JADQDM010000006.1"/>
</dbReference>
<accession>A0ABS0I679</accession>
<name>A0ABS0I679_9BACT</name>
<gene>
    <name evidence="1" type="ORF">I2H31_13295</name>
</gene>
<protein>
    <recommendedName>
        <fullName evidence="3">Nucleotidyl transferase AbiEii/AbiGii toxin family protein</fullName>
    </recommendedName>
</protein>
<evidence type="ECO:0000313" key="2">
    <source>
        <dbReference type="Proteomes" id="UP000618931"/>
    </source>
</evidence>
<dbReference type="EMBL" id="JADQDM010000006">
    <property type="protein sequence ID" value="MBF9222077.1"/>
    <property type="molecule type" value="Genomic_DNA"/>
</dbReference>
<reference evidence="1 2" key="1">
    <citation type="submission" date="2020-11" db="EMBL/GenBank/DDBJ databases">
        <authorList>
            <person name="Kim M.K."/>
        </authorList>
    </citation>
    <scope>NUCLEOTIDE SEQUENCE [LARGE SCALE GENOMIC DNA]</scope>
    <source>
        <strain evidence="1 2">BT662</strain>
    </source>
</reference>
<organism evidence="1 2">
    <name type="scientific">Hymenobacter ruricola</name>
    <dbReference type="NCBI Taxonomy" id="2791023"/>
    <lineage>
        <taxon>Bacteria</taxon>
        <taxon>Pseudomonadati</taxon>
        <taxon>Bacteroidota</taxon>
        <taxon>Cytophagia</taxon>
        <taxon>Cytophagales</taxon>
        <taxon>Hymenobacteraceae</taxon>
        <taxon>Hymenobacter</taxon>
    </lineage>
</organism>
<evidence type="ECO:0000313" key="1">
    <source>
        <dbReference type="EMBL" id="MBF9222077.1"/>
    </source>
</evidence>
<comment type="caution">
    <text evidence="1">The sequence shown here is derived from an EMBL/GenBank/DDBJ whole genome shotgun (WGS) entry which is preliminary data.</text>
</comment>
<proteinExistence type="predicted"/>
<keyword evidence="2" id="KW-1185">Reference proteome</keyword>
<sequence length="224" mass="25427">MATLAEAQRPINDLLVARLRAAGCVRGRFVVSGAAAQFSLSGERADGKSMLFWDFEDRIFNRLVADYLEAGYPPGTAGLAVEVDVPTSRCTYQLTTETQQAALVSAEQDRELRAKRNRRRSRTPYGPELAGQVADVLLRGARLAHAHRDYCGMGLEYRNHEFYYGEVWDGYYVEAPKAALATRDAFVQWLARQSDHSLSRVEETDPWYWDNQTITRARLEEFVR</sequence>
<evidence type="ECO:0008006" key="3">
    <source>
        <dbReference type="Google" id="ProtNLM"/>
    </source>
</evidence>
<dbReference type="Proteomes" id="UP000618931">
    <property type="component" value="Unassembled WGS sequence"/>
</dbReference>